<dbReference type="STRING" id="681398.PJIAN_4271"/>
<feature type="transmembrane region" description="Helical" evidence="12">
    <location>
        <begin position="38"/>
        <end position="56"/>
    </location>
</feature>
<dbReference type="InterPro" id="IPR028325">
    <property type="entry name" value="VG_K_chnl"/>
</dbReference>
<dbReference type="Proteomes" id="UP000076586">
    <property type="component" value="Unassembled WGS sequence"/>
</dbReference>
<keyword evidence="9" id="KW-0406">Ion transport</keyword>
<evidence type="ECO:0000256" key="3">
    <source>
        <dbReference type="ARBA" id="ARBA00022538"/>
    </source>
</evidence>
<evidence type="ECO:0000256" key="4">
    <source>
        <dbReference type="ARBA" id="ARBA00022692"/>
    </source>
</evidence>
<dbReference type="Gene3D" id="1.20.120.350">
    <property type="entry name" value="Voltage-gated potassium channels. Chain C"/>
    <property type="match status" value="1"/>
</dbReference>
<keyword evidence="10 12" id="KW-0472">Membrane</keyword>
<dbReference type="Gene3D" id="1.10.287.70">
    <property type="match status" value="1"/>
</dbReference>
<keyword evidence="8 12" id="KW-1133">Transmembrane helix</keyword>
<feature type="transmembrane region" description="Helical" evidence="12">
    <location>
        <begin position="183"/>
        <end position="208"/>
    </location>
</feature>
<comment type="subcellular location">
    <subcellularLocation>
        <location evidence="1">Membrane</location>
        <topology evidence="1">Multi-pass membrane protein</topology>
    </subcellularLocation>
</comment>
<gene>
    <name evidence="15" type="ORF">PJIAN_4271</name>
</gene>
<dbReference type="EMBL" id="BDCR01000004">
    <property type="protein sequence ID" value="GAT63730.1"/>
    <property type="molecule type" value="Genomic_DNA"/>
</dbReference>
<keyword evidence="16" id="KW-1185">Reference proteome</keyword>
<evidence type="ECO:0000259" key="13">
    <source>
        <dbReference type="Pfam" id="PF00520"/>
    </source>
</evidence>
<dbReference type="Pfam" id="PF00520">
    <property type="entry name" value="Ion_trans"/>
    <property type="match status" value="1"/>
</dbReference>
<dbReference type="InterPro" id="IPR018649">
    <property type="entry name" value="SHOCT"/>
</dbReference>
<dbReference type="GO" id="GO:0008076">
    <property type="term" value="C:voltage-gated potassium channel complex"/>
    <property type="evidence" value="ECO:0007669"/>
    <property type="project" value="InterPro"/>
</dbReference>
<comment type="caution">
    <text evidence="15">The sequence shown here is derived from an EMBL/GenBank/DDBJ whole genome shotgun (WGS) entry which is preliminary data.</text>
</comment>
<evidence type="ECO:0000256" key="1">
    <source>
        <dbReference type="ARBA" id="ARBA00004141"/>
    </source>
</evidence>
<reference evidence="16" key="1">
    <citation type="submission" date="2016-04" db="EMBL/GenBank/DDBJ databases">
        <title>Draft genome sequence of Paludibacter jiangxiensis strain NM7.</title>
        <authorList>
            <person name="Qiu Y."/>
            <person name="Matsuura N."/>
            <person name="Ohashi A."/>
            <person name="Tourlousse M.D."/>
            <person name="Sekiguchi Y."/>
        </authorList>
    </citation>
    <scope>NUCLEOTIDE SEQUENCE [LARGE SCALE GENOMIC DNA]</scope>
    <source>
        <strain evidence="16">NM7</strain>
    </source>
</reference>
<dbReference type="PANTHER" id="PTHR11537">
    <property type="entry name" value="VOLTAGE-GATED POTASSIUM CHANNEL"/>
    <property type="match status" value="1"/>
</dbReference>
<evidence type="ECO:0000259" key="14">
    <source>
        <dbReference type="Pfam" id="PF09851"/>
    </source>
</evidence>
<evidence type="ECO:0000256" key="12">
    <source>
        <dbReference type="SAM" id="Phobius"/>
    </source>
</evidence>
<dbReference type="GO" id="GO:0001508">
    <property type="term" value="P:action potential"/>
    <property type="evidence" value="ECO:0007669"/>
    <property type="project" value="TreeGrafter"/>
</dbReference>
<evidence type="ECO:0000256" key="11">
    <source>
        <dbReference type="ARBA" id="ARBA00023303"/>
    </source>
</evidence>
<name>A0A161LSI9_9BACT</name>
<reference evidence="16" key="2">
    <citation type="journal article" date="2017" name="Genome Announc.">
        <title>Draft genome sequence of Paludibacter jiangxiensis NM7(T), a propionate-producing fermentative bacterium.</title>
        <authorList>
            <person name="Qiu Y.-L."/>
            <person name="Tourlousse D.M."/>
            <person name="Matsuura N."/>
            <person name="Ohashi A."/>
            <person name="Sekiguchi Y."/>
        </authorList>
    </citation>
    <scope>NUCLEOTIDE SEQUENCE [LARGE SCALE GENOMIC DNA]</scope>
    <source>
        <strain evidence="16">NM7</strain>
    </source>
</reference>
<dbReference type="InterPro" id="IPR005821">
    <property type="entry name" value="Ion_trans_dom"/>
</dbReference>
<dbReference type="AlphaFoldDB" id="A0A161LSI9"/>
<dbReference type="OrthoDB" id="9799090at2"/>
<evidence type="ECO:0000256" key="5">
    <source>
        <dbReference type="ARBA" id="ARBA00022826"/>
    </source>
</evidence>
<evidence type="ECO:0000313" key="15">
    <source>
        <dbReference type="EMBL" id="GAT63730.1"/>
    </source>
</evidence>
<keyword evidence="5" id="KW-0631">Potassium channel</keyword>
<dbReference type="PRINTS" id="PR00169">
    <property type="entry name" value="KCHANNEL"/>
</dbReference>
<dbReference type="RefSeq" id="WP_068705198.1">
    <property type="nucleotide sequence ID" value="NZ_BDCR01000004.1"/>
</dbReference>
<keyword evidence="3" id="KW-0633">Potassium transport</keyword>
<feature type="transmembrane region" description="Helical" evidence="12">
    <location>
        <begin position="7"/>
        <end position="26"/>
    </location>
</feature>
<accession>A0A161LSI9</accession>
<feature type="domain" description="Ion transport" evidence="13">
    <location>
        <begin position="8"/>
        <end position="210"/>
    </location>
</feature>
<feature type="domain" description="SHOCT" evidence="14">
    <location>
        <begin position="222"/>
        <end position="249"/>
    </location>
</feature>
<keyword evidence="7" id="KW-0630">Potassium</keyword>
<dbReference type="Gene3D" id="1.20.5.110">
    <property type="match status" value="1"/>
</dbReference>
<proteinExistence type="predicted"/>
<dbReference type="InterPro" id="IPR027359">
    <property type="entry name" value="Volt_channel_dom_sf"/>
</dbReference>
<dbReference type="SUPFAM" id="SSF81324">
    <property type="entry name" value="Voltage-gated potassium channels"/>
    <property type="match status" value="1"/>
</dbReference>
<dbReference type="PANTHER" id="PTHR11537:SF254">
    <property type="entry name" value="POTASSIUM VOLTAGE-GATED CHANNEL PROTEIN SHAB"/>
    <property type="match status" value="1"/>
</dbReference>
<evidence type="ECO:0000256" key="10">
    <source>
        <dbReference type="ARBA" id="ARBA00023136"/>
    </source>
</evidence>
<keyword evidence="11 15" id="KW-0407">Ion channel</keyword>
<protein>
    <submittedName>
        <fullName evidence="15">Voltage-gated potassium channel</fullName>
    </submittedName>
</protein>
<evidence type="ECO:0000256" key="6">
    <source>
        <dbReference type="ARBA" id="ARBA00022882"/>
    </source>
</evidence>
<organism evidence="15 16">
    <name type="scientific">Paludibacter jiangxiensis</name>
    <dbReference type="NCBI Taxonomy" id="681398"/>
    <lineage>
        <taxon>Bacteria</taxon>
        <taxon>Pseudomonadati</taxon>
        <taxon>Bacteroidota</taxon>
        <taxon>Bacteroidia</taxon>
        <taxon>Bacteroidales</taxon>
        <taxon>Paludibacteraceae</taxon>
        <taxon>Paludibacter</taxon>
    </lineage>
</organism>
<keyword evidence="6" id="KW-0851">Voltage-gated channel</keyword>
<sequence length="254" mass="29309">MNQQKLTFLDITIMILSIYVLVALLIDSFFKLSPETSQLISLIDNMICIIFLYDFFYRFFKAKSKLRFMRWGWIDFVSSIPTFSFLQYGRTIRLIRVIRVMRAFRSVRFLIQHIFKSKINGTFAAVALIAFLTLIFGSIGILQVETDPTSNIKSAEDALWWAFTTITTVGYGDKYPITTEGRLIATILMTTGVGLFGTFTGYVASWFVNSNNAIEKKDDWIDQLEKLKELQEKGILSEDEFLEQKNKILVESMN</sequence>
<feature type="transmembrane region" description="Helical" evidence="12">
    <location>
        <begin position="123"/>
        <end position="144"/>
    </location>
</feature>
<keyword evidence="4 12" id="KW-0812">Transmembrane</keyword>
<evidence type="ECO:0000256" key="8">
    <source>
        <dbReference type="ARBA" id="ARBA00022989"/>
    </source>
</evidence>
<evidence type="ECO:0000313" key="16">
    <source>
        <dbReference type="Proteomes" id="UP000076586"/>
    </source>
</evidence>
<evidence type="ECO:0000256" key="2">
    <source>
        <dbReference type="ARBA" id="ARBA00022448"/>
    </source>
</evidence>
<evidence type="ECO:0000256" key="7">
    <source>
        <dbReference type="ARBA" id="ARBA00022958"/>
    </source>
</evidence>
<dbReference type="GO" id="GO:0005249">
    <property type="term" value="F:voltage-gated potassium channel activity"/>
    <property type="evidence" value="ECO:0007669"/>
    <property type="project" value="InterPro"/>
</dbReference>
<dbReference type="Pfam" id="PF09851">
    <property type="entry name" value="SHOCT"/>
    <property type="match status" value="1"/>
</dbReference>
<evidence type="ECO:0000256" key="9">
    <source>
        <dbReference type="ARBA" id="ARBA00023065"/>
    </source>
</evidence>
<keyword evidence="2" id="KW-0813">Transport</keyword>